<keyword evidence="13" id="KW-0325">Glycoprotein</keyword>
<evidence type="ECO:0000256" key="8">
    <source>
        <dbReference type="ARBA" id="ARBA00022989"/>
    </source>
</evidence>
<dbReference type="Pfam" id="PF00067">
    <property type="entry name" value="p450"/>
    <property type="match status" value="1"/>
</dbReference>
<evidence type="ECO:0000256" key="2">
    <source>
        <dbReference type="ARBA" id="ARBA00004167"/>
    </source>
</evidence>
<keyword evidence="17" id="KW-1185">Reference proteome</keyword>
<dbReference type="Gene3D" id="1.10.630.10">
    <property type="entry name" value="Cytochrome P450"/>
    <property type="match status" value="1"/>
</dbReference>
<dbReference type="InterPro" id="IPR050364">
    <property type="entry name" value="Cytochrome_P450_fung"/>
</dbReference>
<comment type="cofactor">
    <cofactor evidence="1 14">
        <name>heme</name>
        <dbReference type="ChEBI" id="CHEBI:30413"/>
    </cofactor>
</comment>
<evidence type="ECO:0000256" key="12">
    <source>
        <dbReference type="ARBA" id="ARBA00023136"/>
    </source>
</evidence>
<keyword evidence="9 15" id="KW-0560">Oxidoreductase</keyword>
<proteinExistence type="inferred from homology"/>
<comment type="similarity">
    <text evidence="4 15">Belongs to the cytochrome P450 family.</text>
</comment>
<keyword evidence="11 15" id="KW-0503">Monooxygenase</keyword>
<sequence>MSALGTKTSPPGPPTLPLIGNLHIFPRESTHLQFTEWARKYGGIFSLKIGTGTVIVITCPDIANELLEKRSATTADRPSLYAADLVTGGLHIALIRYGDTWRALRRAAHSILTPKATARHLPIQIAEATQLLYDMLCTPEYFNKHIKRYSSSVIMSVMHGKRSPRYETPETADFFRLEQEWTTFIAPGATPPWKDTAARIRKMQRGFFFRLLAATEERVQRGEQNGSYMEELLEKRDELRLDTDMTAYLGGTLIEGGSETTSSFLNSFILCMVAYPEALKKAQEEMDRVVGQDRVPNLSDLQNLPYVRAVILETHRFRPVAPLLFPHATTYKNYSIPAGSTIFVNYWGISQDPTLYDAPDVFCPTRYLLTQNGTKLGMKTSSMGPTLAFGFGRRSCPGIHLAENAINIHVMNLIWAFNFEPALDVDSCTESIHSMILTKPLPFNCRITPRTAEKAEIIRREFVDAAGTYRKFEFGLSQEDREFVLNSRDR</sequence>
<evidence type="ECO:0000313" key="16">
    <source>
        <dbReference type="EMBL" id="KAJ7604491.1"/>
    </source>
</evidence>
<keyword evidence="8" id="KW-1133">Transmembrane helix</keyword>
<accession>A0AAD7AYL0</accession>
<dbReference type="AlphaFoldDB" id="A0AAD7AYL0"/>
<evidence type="ECO:0000256" key="9">
    <source>
        <dbReference type="ARBA" id="ARBA00023002"/>
    </source>
</evidence>
<dbReference type="InterPro" id="IPR002401">
    <property type="entry name" value="Cyt_P450_E_grp-I"/>
</dbReference>
<dbReference type="GO" id="GO:0016020">
    <property type="term" value="C:membrane"/>
    <property type="evidence" value="ECO:0007669"/>
    <property type="project" value="UniProtKB-SubCell"/>
</dbReference>
<feature type="binding site" description="axial binding residue" evidence="14">
    <location>
        <position position="396"/>
    </location>
    <ligand>
        <name>heme</name>
        <dbReference type="ChEBI" id="CHEBI:30413"/>
    </ligand>
    <ligandPart>
        <name>Fe</name>
        <dbReference type="ChEBI" id="CHEBI:18248"/>
    </ligandPart>
</feature>
<evidence type="ECO:0000256" key="5">
    <source>
        <dbReference type="ARBA" id="ARBA00022617"/>
    </source>
</evidence>
<reference evidence="16" key="1">
    <citation type="submission" date="2023-03" db="EMBL/GenBank/DDBJ databases">
        <title>Massive genome expansion in bonnet fungi (Mycena s.s.) driven by repeated elements and novel gene families across ecological guilds.</title>
        <authorList>
            <consortium name="Lawrence Berkeley National Laboratory"/>
            <person name="Harder C.B."/>
            <person name="Miyauchi S."/>
            <person name="Viragh M."/>
            <person name="Kuo A."/>
            <person name="Thoen E."/>
            <person name="Andreopoulos B."/>
            <person name="Lu D."/>
            <person name="Skrede I."/>
            <person name="Drula E."/>
            <person name="Henrissat B."/>
            <person name="Morin E."/>
            <person name="Kohler A."/>
            <person name="Barry K."/>
            <person name="LaButti K."/>
            <person name="Morin E."/>
            <person name="Salamov A."/>
            <person name="Lipzen A."/>
            <person name="Mereny Z."/>
            <person name="Hegedus B."/>
            <person name="Baldrian P."/>
            <person name="Stursova M."/>
            <person name="Weitz H."/>
            <person name="Taylor A."/>
            <person name="Grigoriev I.V."/>
            <person name="Nagy L.G."/>
            <person name="Martin F."/>
            <person name="Kauserud H."/>
        </authorList>
    </citation>
    <scope>NUCLEOTIDE SEQUENCE</scope>
    <source>
        <strain evidence="16">9284</strain>
    </source>
</reference>
<evidence type="ECO:0000256" key="13">
    <source>
        <dbReference type="ARBA" id="ARBA00023180"/>
    </source>
</evidence>
<gene>
    <name evidence="16" type="ORF">FB45DRAFT_983711</name>
</gene>
<evidence type="ECO:0000256" key="4">
    <source>
        <dbReference type="ARBA" id="ARBA00010617"/>
    </source>
</evidence>
<keyword evidence="7 14" id="KW-0479">Metal-binding</keyword>
<keyword evidence="10 14" id="KW-0408">Iron</keyword>
<keyword evidence="12" id="KW-0472">Membrane</keyword>
<evidence type="ECO:0000256" key="7">
    <source>
        <dbReference type="ARBA" id="ARBA00022723"/>
    </source>
</evidence>
<keyword evidence="6" id="KW-0812">Transmembrane</keyword>
<dbReference type="PROSITE" id="PS00086">
    <property type="entry name" value="CYTOCHROME_P450"/>
    <property type="match status" value="1"/>
</dbReference>
<dbReference type="Proteomes" id="UP001221142">
    <property type="component" value="Unassembled WGS sequence"/>
</dbReference>
<dbReference type="PRINTS" id="PR00463">
    <property type="entry name" value="EP450I"/>
</dbReference>
<dbReference type="InterPro" id="IPR001128">
    <property type="entry name" value="Cyt_P450"/>
</dbReference>
<comment type="pathway">
    <text evidence="3">Secondary metabolite biosynthesis.</text>
</comment>
<dbReference type="GO" id="GO:0016705">
    <property type="term" value="F:oxidoreductase activity, acting on paired donors, with incorporation or reduction of molecular oxygen"/>
    <property type="evidence" value="ECO:0007669"/>
    <property type="project" value="InterPro"/>
</dbReference>
<evidence type="ECO:0000256" key="11">
    <source>
        <dbReference type="ARBA" id="ARBA00023033"/>
    </source>
</evidence>
<dbReference type="InterPro" id="IPR036396">
    <property type="entry name" value="Cyt_P450_sf"/>
</dbReference>
<evidence type="ECO:0000313" key="17">
    <source>
        <dbReference type="Proteomes" id="UP001221142"/>
    </source>
</evidence>
<dbReference type="EMBL" id="JARKIF010000104">
    <property type="protein sequence ID" value="KAJ7604491.1"/>
    <property type="molecule type" value="Genomic_DNA"/>
</dbReference>
<evidence type="ECO:0000256" key="10">
    <source>
        <dbReference type="ARBA" id="ARBA00023004"/>
    </source>
</evidence>
<dbReference type="PRINTS" id="PR00385">
    <property type="entry name" value="P450"/>
</dbReference>
<keyword evidence="5 14" id="KW-0349">Heme</keyword>
<dbReference type="GO" id="GO:0004497">
    <property type="term" value="F:monooxygenase activity"/>
    <property type="evidence" value="ECO:0007669"/>
    <property type="project" value="UniProtKB-KW"/>
</dbReference>
<dbReference type="CDD" id="cd11065">
    <property type="entry name" value="CYP64-like"/>
    <property type="match status" value="1"/>
</dbReference>
<dbReference type="GO" id="GO:0005506">
    <property type="term" value="F:iron ion binding"/>
    <property type="evidence" value="ECO:0007669"/>
    <property type="project" value="InterPro"/>
</dbReference>
<evidence type="ECO:0000256" key="3">
    <source>
        <dbReference type="ARBA" id="ARBA00005179"/>
    </source>
</evidence>
<evidence type="ECO:0000256" key="15">
    <source>
        <dbReference type="RuleBase" id="RU000461"/>
    </source>
</evidence>
<dbReference type="SUPFAM" id="SSF48264">
    <property type="entry name" value="Cytochrome P450"/>
    <property type="match status" value="1"/>
</dbReference>
<evidence type="ECO:0000256" key="1">
    <source>
        <dbReference type="ARBA" id="ARBA00001971"/>
    </source>
</evidence>
<organism evidence="16 17">
    <name type="scientific">Roridomyces roridus</name>
    <dbReference type="NCBI Taxonomy" id="1738132"/>
    <lineage>
        <taxon>Eukaryota</taxon>
        <taxon>Fungi</taxon>
        <taxon>Dikarya</taxon>
        <taxon>Basidiomycota</taxon>
        <taxon>Agaricomycotina</taxon>
        <taxon>Agaricomycetes</taxon>
        <taxon>Agaricomycetidae</taxon>
        <taxon>Agaricales</taxon>
        <taxon>Marasmiineae</taxon>
        <taxon>Mycenaceae</taxon>
        <taxon>Roridomyces</taxon>
    </lineage>
</organism>
<name>A0AAD7AYL0_9AGAR</name>
<dbReference type="PANTHER" id="PTHR46300">
    <property type="entry name" value="P450, PUTATIVE (EUROFUNG)-RELATED-RELATED"/>
    <property type="match status" value="1"/>
</dbReference>
<dbReference type="InterPro" id="IPR017972">
    <property type="entry name" value="Cyt_P450_CS"/>
</dbReference>
<dbReference type="GO" id="GO:0020037">
    <property type="term" value="F:heme binding"/>
    <property type="evidence" value="ECO:0007669"/>
    <property type="project" value="InterPro"/>
</dbReference>
<protein>
    <submittedName>
        <fullName evidence="16">Cytochrome P450</fullName>
    </submittedName>
</protein>
<comment type="subcellular location">
    <subcellularLocation>
        <location evidence="2">Membrane</location>
        <topology evidence="2">Single-pass membrane protein</topology>
    </subcellularLocation>
</comment>
<comment type="caution">
    <text evidence="16">The sequence shown here is derived from an EMBL/GenBank/DDBJ whole genome shotgun (WGS) entry which is preliminary data.</text>
</comment>
<evidence type="ECO:0000256" key="14">
    <source>
        <dbReference type="PIRSR" id="PIRSR602401-1"/>
    </source>
</evidence>
<dbReference type="PANTHER" id="PTHR46300:SF2">
    <property type="entry name" value="CYTOCHROME P450 MONOOXYGENASE ALNH-RELATED"/>
    <property type="match status" value="1"/>
</dbReference>
<evidence type="ECO:0000256" key="6">
    <source>
        <dbReference type="ARBA" id="ARBA00022692"/>
    </source>
</evidence>